<dbReference type="PROSITE" id="PS51257">
    <property type="entry name" value="PROKAR_LIPOPROTEIN"/>
    <property type="match status" value="1"/>
</dbReference>
<dbReference type="EC" id="2.7.13.3" evidence="3"/>
<dbReference type="PROSITE" id="PS50109">
    <property type="entry name" value="HIS_KIN"/>
    <property type="match status" value="1"/>
</dbReference>
<dbReference type="PANTHER" id="PTHR45436:SF5">
    <property type="entry name" value="SENSOR HISTIDINE KINASE TRCS"/>
    <property type="match status" value="1"/>
</dbReference>
<evidence type="ECO:0000256" key="3">
    <source>
        <dbReference type="ARBA" id="ARBA00012438"/>
    </source>
</evidence>
<dbReference type="Pfam" id="PF00672">
    <property type="entry name" value="HAMP"/>
    <property type="match status" value="1"/>
</dbReference>
<sequence length="493" mass="52734">MSSSRRTDSRPRGPRGWPLRTRLVATMLALLAAACLLISVVTELALHRNLQDQLDRQLNTAAQRVEIFERPGSGPDQWIGRGQPAGTLVAYLSGDRPGVRILGTDLQEIDAGGALYAMLGTIPADGRPRTYHLEGYGNYRLKAQRQGPHDDLVVTGLPTAQVESTQVQVAVILAVVTGGALVIAGVAGVVIIRRALRPLRRVAATAGRVAELELDRGEVALAERLPDEFTDPRTEVGQVGAALNRMLGNVEAALAARHASETQVRQFVADASHELRTPLAAIRGYAELTRRSRQEVPPEVAHVLTRVESEAKRMTLLVEDMLLLARLDAGRPLAHEPVDLAMLAVDTVSDAHAAGPRHVWRLDLPPEDSLVEVLGDRARLHQVLANLLANARTHTPPGTEVTVSVQRRDGRAAVLVADTGPGIPADLLPHVFERFARGDSSRSRAAGSTGLGLAIVHAVVTAHGGRIDVRSRPGRTEFLVSMPLTAGAIPAGA</sequence>
<dbReference type="SMART" id="SM00304">
    <property type="entry name" value="HAMP"/>
    <property type="match status" value="1"/>
</dbReference>
<dbReference type="CDD" id="cd06225">
    <property type="entry name" value="HAMP"/>
    <property type="match status" value="1"/>
</dbReference>
<dbReference type="Proteomes" id="UP001240984">
    <property type="component" value="Unassembled WGS sequence"/>
</dbReference>
<dbReference type="SUPFAM" id="SSF47384">
    <property type="entry name" value="Homodimeric domain of signal transducing histidine kinase"/>
    <property type="match status" value="1"/>
</dbReference>
<dbReference type="PRINTS" id="PR00344">
    <property type="entry name" value="BCTRLSENSOR"/>
</dbReference>
<evidence type="ECO:0000256" key="8">
    <source>
        <dbReference type="ARBA" id="ARBA00022989"/>
    </source>
</evidence>
<dbReference type="InterPro" id="IPR036097">
    <property type="entry name" value="HisK_dim/P_sf"/>
</dbReference>
<dbReference type="PANTHER" id="PTHR45436">
    <property type="entry name" value="SENSOR HISTIDINE KINASE YKOH"/>
    <property type="match status" value="1"/>
</dbReference>
<keyword evidence="5 14" id="KW-0808">Transferase</keyword>
<reference evidence="14 15" key="1">
    <citation type="submission" date="2023-07" db="EMBL/GenBank/DDBJ databases">
        <title>Sequencing the genomes of 1000 actinobacteria strains.</title>
        <authorList>
            <person name="Klenk H.-P."/>
        </authorList>
    </citation>
    <scope>NUCLEOTIDE SEQUENCE [LARGE SCALE GENOMIC DNA]</scope>
    <source>
        <strain evidence="14 15">DSM 44710</strain>
    </source>
</reference>
<dbReference type="GO" id="GO:0004673">
    <property type="term" value="F:protein histidine kinase activity"/>
    <property type="evidence" value="ECO:0007669"/>
    <property type="project" value="UniProtKB-EC"/>
</dbReference>
<proteinExistence type="predicted"/>
<dbReference type="InterPro" id="IPR003661">
    <property type="entry name" value="HisK_dim/P_dom"/>
</dbReference>
<evidence type="ECO:0000256" key="7">
    <source>
        <dbReference type="ARBA" id="ARBA00022777"/>
    </source>
</evidence>
<feature type="domain" description="Histidine kinase" evidence="12">
    <location>
        <begin position="270"/>
        <end position="486"/>
    </location>
</feature>
<comment type="caution">
    <text evidence="14">The sequence shown here is derived from an EMBL/GenBank/DDBJ whole genome shotgun (WGS) entry which is preliminary data.</text>
</comment>
<dbReference type="InterPro" id="IPR003660">
    <property type="entry name" value="HAMP_dom"/>
</dbReference>
<dbReference type="EMBL" id="JAUSRA010000001">
    <property type="protein sequence ID" value="MDP9799048.1"/>
    <property type="molecule type" value="Genomic_DNA"/>
</dbReference>
<feature type="transmembrane region" description="Helical" evidence="11">
    <location>
        <begin position="169"/>
        <end position="192"/>
    </location>
</feature>
<evidence type="ECO:0000259" key="13">
    <source>
        <dbReference type="PROSITE" id="PS50885"/>
    </source>
</evidence>
<dbReference type="InterPro" id="IPR004358">
    <property type="entry name" value="Sig_transdc_His_kin-like_C"/>
</dbReference>
<keyword evidence="8 11" id="KW-1133">Transmembrane helix</keyword>
<dbReference type="CDD" id="cd00075">
    <property type="entry name" value="HATPase"/>
    <property type="match status" value="1"/>
</dbReference>
<feature type="domain" description="HAMP" evidence="13">
    <location>
        <begin position="193"/>
        <end position="255"/>
    </location>
</feature>
<gene>
    <name evidence="14" type="ORF">J2S43_007560</name>
</gene>
<dbReference type="InterPro" id="IPR050428">
    <property type="entry name" value="TCS_sensor_his_kinase"/>
</dbReference>
<dbReference type="SUPFAM" id="SSF55874">
    <property type="entry name" value="ATPase domain of HSP90 chaperone/DNA topoisomerase II/histidine kinase"/>
    <property type="match status" value="1"/>
</dbReference>
<dbReference type="CDD" id="cd00082">
    <property type="entry name" value="HisKA"/>
    <property type="match status" value="1"/>
</dbReference>
<dbReference type="RefSeq" id="WP_306837406.1">
    <property type="nucleotide sequence ID" value="NZ_JAUSRA010000001.1"/>
</dbReference>
<dbReference type="Gene3D" id="1.10.287.130">
    <property type="match status" value="1"/>
</dbReference>
<evidence type="ECO:0000256" key="10">
    <source>
        <dbReference type="ARBA" id="ARBA00023136"/>
    </source>
</evidence>
<evidence type="ECO:0000313" key="15">
    <source>
        <dbReference type="Proteomes" id="UP001240984"/>
    </source>
</evidence>
<name>A0ABT9N5S7_9ACTN</name>
<keyword evidence="9" id="KW-0902">Two-component regulatory system</keyword>
<evidence type="ECO:0000256" key="4">
    <source>
        <dbReference type="ARBA" id="ARBA00022553"/>
    </source>
</evidence>
<dbReference type="SMART" id="SM00387">
    <property type="entry name" value="HATPase_c"/>
    <property type="match status" value="1"/>
</dbReference>
<comment type="catalytic activity">
    <reaction evidence="1">
        <text>ATP + protein L-histidine = ADP + protein N-phospho-L-histidine.</text>
        <dbReference type="EC" id="2.7.13.3"/>
    </reaction>
</comment>
<keyword evidence="6 11" id="KW-0812">Transmembrane</keyword>
<dbReference type="SMART" id="SM00388">
    <property type="entry name" value="HisKA"/>
    <property type="match status" value="1"/>
</dbReference>
<keyword evidence="4" id="KW-0597">Phosphoprotein</keyword>
<keyword evidence="15" id="KW-1185">Reference proteome</keyword>
<evidence type="ECO:0000256" key="6">
    <source>
        <dbReference type="ARBA" id="ARBA00022692"/>
    </source>
</evidence>
<dbReference type="Pfam" id="PF02518">
    <property type="entry name" value="HATPase_c"/>
    <property type="match status" value="1"/>
</dbReference>
<organism evidence="14 15">
    <name type="scientific">Catenuloplanes nepalensis</name>
    <dbReference type="NCBI Taxonomy" id="587533"/>
    <lineage>
        <taxon>Bacteria</taxon>
        <taxon>Bacillati</taxon>
        <taxon>Actinomycetota</taxon>
        <taxon>Actinomycetes</taxon>
        <taxon>Micromonosporales</taxon>
        <taxon>Micromonosporaceae</taxon>
        <taxon>Catenuloplanes</taxon>
    </lineage>
</organism>
<evidence type="ECO:0000256" key="5">
    <source>
        <dbReference type="ARBA" id="ARBA00022679"/>
    </source>
</evidence>
<evidence type="ECO:0000256" key="2">
    <source>
        <dbReference type="ARBA" id="ARBA00004236"/>
    </source>
</evidence>
<keyword evidence="7 14" id="KW-0418">Kinase</keyword>
<dbReference type="InterPro" id="IPR036890">
    <property type="entry name" value="HATPase_C_sf"/>
</dbReference>
<dbReference type="Pfam" id="PF00512">
    <property type="entry name" value="HisKA"/>
    <property type="match status" value="1"/>
</dbReference>
<accession>A0ABT9N5S7</accession>
<dbReference type="InterPro" id="IPR003594">
    <property type="entry name" value="HATPase_dom"/>
</dbReference>
<evidence type="ECO:0000313" key="14">
    <source>
        <dbReference type="EMBL" id="MDP9799048.1"/>
    </source>
</evidence>
<evidence type="ECO:0000259" key="12">
    <source>
        <dbReference type="PROSITE" id="PS50109"/>
    </source>
</evidence>
<evidence type="ECO:0000256" key="9">
    <source>
        <dbReference type="ARBA" id="ARBA00023012"/>
    </source>
</evidence>
<dbReference type="PROSITE" id="PS50885">
    <property type="entry name" value="HAMP"/>
    <property type="match status" value="1"/>
</dbReference>
<keyword evidence="10 11" id="KW-0472">Membrane</keyword>
<evidence type="ECO:0000256" key="11">
    <source>
        <dbReference type="SAM" id="Phobius"/>
    </source>
</evidence>
<dbReference type="Gene3D" id="6.10.340.10">
    <property type="match status" value="1"/>
</dbReference>
<dbReference type="Gene3D" id="3.30.565.10">
    <property type="entry name" value="Histidine kinase-like ATPase, C-terminal domain"/>
    <property type="match status" value="1"/>
</dbReference>
<dbReference type="InterPro" id="IPR005467">
    <property type="entry name" value="His_kinase_dom"/>
</dbReference>
<evidence type="ECO:0000256" key="1">
    <source>
        <dbReference type="ARBA" id="ARBA00000085"/>
    </source>
</evidence>
<comment type="subcellular location">
    <subcellularLocation>
        <location evidence="2">Cell membrane</location>
    </subcellularLocation>
</comment>
<protein>
    <recommendedName>
        <fullName evidence="3">histidine kinase</fullName>
        <ecNumber evidence="3">2.7.13.3</ecNumber>
    </recommendedName>
</protein>